<evidence type="ECO:0000313" key="4">
    <source>
        <dbReference type="EMBL" id="WCO65369.1"/>
    </source>
</evidence>
<dbReference type="SUPFAM" id="SSF50956">
    <property type="entry name" value="Thermostable phytase (3-phytase)"/>
    <property type="match status" value="1"/>
</dbReference>
<dbReference type="Pfam" id="PF02872">
    <property type="entry name" value="5_nucleotid_C"/>
    <property type="match status" value="1"/>
</dbReference>
<name>A0AAE9Y6V9_9ACTN</name>
<dbReference type="GO" id="GO:0016787">
    <property type="term" value="F:hydrolase activity"/>
    <property type="evidence" value="ECO:0007669"/>
    <property type="project" value="InterPro"/>
</dbReference>
<dbReference type="NCBIfam" id="NF038117">
    <property type="entry name" value="choice_anch_I"/>
    <property type="match status" value="1"/>
</dbReference>
<dbReference type="InterPro" id="IPR011045">
    <property type="entry name" value="N2O_reductase_N"/>
</dbReference>
<dbReference type="InterPro" id="IPR008334">
    <property type="entry name" value="5'-Nucleotdase_C"/>
</dbReference>
<accession>A0AAE9Y6V9</accession>
<dbReference type="GO" id="GO:0009166">
    <property type="term" value="P:nucleotide catabolic process"/>
    <property type="evidence" value="ECO:0007669"/>
    <property type="project" value="InterPro"/>
</dbReference>
<evidence type="ECO:0000256" key="1">
    <source>
        <dbReference type="SAM" id="MobiDB-lite"/>
    </source>
</evidence>
<dbReference type="InterPro" id="IPR055188">
    <property type="entry name" value="Choice_anch_I"/>
</dbReference>
<dbReference type="PANTHER" id="PTHR46928:SF1">
    <property type="entry name" value="MESENCHYME-SPECIFIC CELL SURFACE GLYCOPROTEIN"/>
    <property type="match status" value="1"/>
</dbReference>
<dbReference type="InterPro" id="IPR015943">
    <property type="entry name" value="WD40/YVTN_repeat-like_dom_sf"/>
</dbReference>
<sequence length="1169" mass="121271">MTLVLLVVAAACRPVTPPPAPAPGTGDPGQAPVPPEDPAWNLQLAGRYDTELGAGAAEIVAYGDGLMVVVNALENTLDFVDLSDPTDPQLTDRVDMARYGGGVNSVDVRGTAVVAAVEADPKTGPGRAVFLTTDGDVVSTARTGAQPDMVTFSPDGQFAVVANEGEPDDDYAVDPEGSITVIKAPLFTSAKPDWQRSAPGAVRQVRFTAFDEGASRHDELGLGVRVFGPGASVAQDLEPEYVAVSPGSTTAYVTLQENNAVATVDLRSGRISRIDALAGRDFSAGGGLDPSDRDGAVAIANHPVTGLPMPDAIAATRAGSSTYYMTANEGDAREWGDYEERLRVKDDDYVLDPAAYPDAAALKEDPALGRLNATTASGDTDGDGDYDRITAFGTRSFSIWDAATGARVFDSGDDFEQITALTDPEWFNSNNDEDGFDSRSDDKGPEPEAITTGAVDGRTYAFIGLERVGGVMVYDVTDPTNPTYHQYINPRTFGGGEVGPDSGPEGLEFVPASVAPGGQALLLASNEVTGTVTVYRVADPDGAGTLSLLHNNDGESTITPLTYSSDGTEYPVAGVSAFASVIDREAADARADLSSVLNVYAGDAFLASAALTCSLPPNPASTPVYDAEAQKRMDFDAHIFGNHEFDYSPDFLERFVRGFDTNGVRNQPFLSANLDLSGEPGWADLVDGDGLIVGHATDGRTVARSLIHTDPFTGARFGVVGATTPDLPSISSPRNVAVTSSDAASTAAVVQAEVDRLSGLGVQKVILVSHLQAVANDQELVGLLRDVDVAVAGGGDDLLANDEGELLPGEAAPIVGDYPLLGSDVDGATVPIVTTAGNYKYLGRLDVRFDDAGEVVEVLTDSGPKRVAPESDGAATLGLTDAVVPDADVEGAAVDPVEECQAELAEPIIGTEVVLDTSRAGARSRESNTGNSVADAYIDSYVRYAAANGLPAAGPENPVVAIQNGGGIRQNAGDTLPTTGAAPGTISRLDTNNVLAFFNTQTVVQDVTATELEGILEHAAANVGGGAFLQIGGIRVTYDTSRQAEVLAGTSPDRTVATAGQRVVAAELVDGTDLIVDGTPAPGAPAVDIVTNSFTAGGGDDFVVLRDIPASRKVQLFDADGTTLTYQQSWVEYLLSFPVEIDGLPTIQADDPRYQPGGDGRITLTTSGS</sequence>
<keyword evidence="5" id="KW-1185">Reference proteome</keyword>
<dbReference type="SUPFAM" id="SSF50974">
    <property type="entry name" value="Nitrous oxide reductase, N-terminal domain"/>
    <property type="match status" value="1"/>
</dbReference>
<protein>
    <submittedName>
        <fullName evidence="4">Choice-of-anchor I family protein</fullName>
    </submittedName>
</protein>
<dbReference type="Gene3D" id="3.90.780.10">
    <property type="entry name" value="5'-Nucleotidase, C-terminal domain"/>
    <property type="match status" value="1"/>
</dbReference>
<feature type="region of interest" description="Disordered" evidence="1">
    <location>
        <begin position="15"/>
        <end position="37"/>
    </location>
</feature>
<dbReference type="SUPFAM" id="SSF56300">
    <property type="entry name" value="Metallo-dependent phosphatases"/>
    <property type="match status" value="1"/>
</dbReference>
<feature type="region of interest" description="Disordered" evidence="1">
    <location>
        <begin position="423"/>
        <end position="452"/>
    </location>
</feature>
<dbReference type="AlphaFoldDB" id="A0AAE9Y6V9"/>
<evidence type="ECO:0000259" key="2">
    <source>
        <dbReference type="Pfam" id="PF02872"/>
    </source>
</evidence>
<dbReference type="InterPro" id="IPR029052">
    <property type="entry name" value="Metallo-depent_PP-like"/>
</dbReference>
<reference evidence="4" key="1">
    <citation type="submission" date="2023-01" db="EMBL/GenBank/DDBJ databases">
        <title>The diversity of Class Acidimicrobiia in South China Sea sediment environments and the proposal of Iamia marina sp. nov., a novel species of the genus Iamia.</title>
        <authorList>
            <person name="He Y."/>
            <person name="Tian X."/>
        </authorList>
    </citation>
    <scope>NUCLEOTIDE SEQUENCE</scope>
    <source>
        <strain evidence="4">DSM 19957</strain>
    </source>
</reference>
<dbReference type="EMBL" id="CP116942">
    <property type="protein sequence ID" value="WCO65369.1"/>
    <property type="molecule type" value="Genomic_DNA"/>
</dbReference>
<dbReference type="PANTHER" id="PTHR46928">
    <property type="entry name" value="MESENCHYME-SPECIFIC CELL SURFACE GLYCOPROTEIN"/>
    <property type="match status" value="1"/>
</dbReference>
<feature type="domain" description="5'-Nucleotidase C-terminal" evidence="2">
    <location>
        <begin position="915"/>
        <end position="1105"/>
    </location>
</feature>
<dbReference type="RefSeq" id="WP_272734894.1">
    <property type="nucleotide sequence ID" value="NZ_CP116942.1"/>
</dbReference>
<feature type="compositionally biased region" description="Basic and acidic residues" evidence="1">
    <location>
        <begin position="436"/>
        <end position="446"/>
    </location>
</feature>
<organism evidence="4 5">
    <name type="scientific">Iamia majanohamensis</name>
    <dbReference type="NCBI Taxonomy" id="467976"/>
    <lineage>
        <taxon>Bacteria</taxon>
        <taxon>Bacillati</taxon>
        <taxon>Actinomycetota</taxon>
        <taxon>Acidimicrobiia</taxon>
        <taxon>Acidimicrobiales</taxon>
        <taxon>Iamiaceae</taxon>
        <taxon>Iamia</taxon>
    </lineage>
</organism>
<dbReference type="InterPro" id="IPR052956">
    <property type="entry name" value="Mesenchyme-surface_protein"/>
</dbReference>
<dbReference type="KEGG" id="ima:PO878_12770"/>
<proteinExistence type="predicted"/>
<gene>
    <name evidence="4" type="ORF">PO878_12770</name>
</gene>
<dbReference type="InterPro" id="IPR036907">
    <property type="entry name" value="5'-Nucleotdase_C_sf"/>
</dbReference>
<feature type="domain" description="Choice-of-anchor I" evidence="3">
    <location>
        <begin position="54"/>
        <end position="536"/>
    </location>
</feature>
<evidence type="ECO:0000313" key="5">
    <source>
        <dbReference type="Proteomes" id="UP001216390"/>
    </source>
</evidence>
<dbReference type="Pfam" id="PF22494">
    <property type="entry name" value="choice_anch_I"/>
    <property type="match status" value="1"/>
</dbReference>
<dbReference type="Gene3D" id="2.130.10.10">
    <property type="entry name" value="YVTN repeat-like/Quinoprotein amine dehydrogenase"/>
    <property type="match status" value="1"/>
</dbReference>
<dbReference type="Proteomes" id="UP001216390">
    <property type="component" value="Chromosome"/>
</dbReference>
<dbReference type="Gene3D" id="3.60.21.10">
    <property type="match status" value="1"/>
</dbReference>
<evidence type="ECO:0000259" key="3">
    <source>
        <dbReference type="Pfam" id="PF22494"/>
    </source>
</evidence>
<dbReference type="SUPFAM" id="SSF55816">
    <property type="entry name" value="5'-nucleotidase (syn. UDP-sugar hydrolase), C-terminal domain"/>
    <property type="match status" value="1"/>
</dbReference>